<dbReference type="AlphaFoldDB" id="A0A1R1E508"/>
<proteinExistence type="predicted"/>
<dbReference type="Proteomes" id="UP000187172">
    <property type="component" value="Unassembled WGS sequence"/>
</dbReference>
<comment type="caution">
    <text evidence="1">The sequence shown here is derived from an EMBL/GenBank/DDBJ whole genome shotgun (WGS) entry which is preliminary data.</text>
</comment>
<organism evidence="1 2">
    <name type="scientific">Paenibacillus rhizosphaerae</name>
    <dbReference type="NCBI Taxonomy" id="297318"/>
    <lineage>
        <taxon>Bacteria</taxon>
        <taxon>Bacillati</taxon>
        <taxon>Bacillota</taxon>
        <taxon>Bacilli</taxon>
        <taxon>Bacillales</taxon>
        <taxon>Paenibacillaceae</taxon>
        <taxon>Paenibacillus</taxon>
    </lineage>
</organism>
<dbReference type="STRING" id="297318.BK138_32865"/>
<sequence length="109" mass="12842">MLECSHEANENTDSETEMLDPLTSWVRQLLQNKYLENYIRSLTNEEARNKVKYYFSDLVHEQTQIPVSIPYLPTLKLQMYKLIDPLNHMSSSNAPIERVHFFLPKLEGI</sequence>
<name>A0A1R1E508_9BACL</name>
<protein>
    <submittedName>
        <fullName evidence="1">Uncharacterized protein</fullName>
    </submittedName>
</protein>
<evidence type="ECO:0000313" key="2">
    <source>
        <dbReference type="Proteomes" id="UP000187172"/>
    </source>
</evidence>
<reference evidence="1 2" key="1">
    <citation type="submission" date="2016-11" db="EMBL/GenBank/DDBJ databases">
        <title>Paenibacillus species isolates.</title>
        <authorList>
            <person name="Beno S.M."/>
        </authorList>
    </citation>
    <scope>NUCLEOTIDE SEQUENCE [LARGE SCALE GENOMIC DNA]</scope>
    <source>
        <strain evidence="1 2">FSL R5-0378</strain>
    </source>
</reference>
<evidence type="ECO:0000313" key="1">
    <source>
        <dbReference type="EMBL" id="OMF46888.1"/>
    </source>
</evidence>
<dbReference type="EMBL" id="MRTP01000020">
    <property type="protein sequence ID" value="OMF46888.1"/>
    <property type="molecule type" value="Genomic_DNA"/>
</dbReference>
<keyword evidence="2" id="KW-1185">Reference proteome</keyword>
<accession>A0A1R1E508</accession>
<gene>
    <name evidence="1" type="ORF">BK138_32865</name>
</gene>